<dbReference type="Gene3D" id="2.170.140.10">
    <property type="entry name" value="Chitin binding domain"/>
    <property type="match status" value="2"/>
</dbReference>
<name>A0A9J6BIC1_POLVA</name>
<feature type="chain" id="PRO_5039896705" description="Chitin-binding type-2 domain-containing protein" evidence="1">
    <location>
        <begin position="19"/>
        <end position="273"/>
    </location>
</feature>
<dbReference type="GO" id="GO:0005576">
    <property type="term" value="C:extracellular region"/>
    <property type="evidence" value="ECO:0007669"/>
    <property type="project" value="InterPro"/>
</dbReference>
<evidence type="ECO:0000313" key="3">
    <source>
        <dbReference type="EMBL" id="KAG5669311.1"/>
    </source>
</evidence>
<dbReference type="SMART" id="SM00494">
    <property type="entry name" value="ChtBD2"/>
    <property type="match status" value="2"/>
</dbReference>
<dbReference type="Proteomes" id="UP001107558">
    <property type="component" value="Chromosome 4"/>
</dbReference>
<evidence type="ECO:0000256" key="1">
    <source>
        <dbReference type="SAM" id="SignalP"/>
    </source>
</evidence>
<sequence length="273" mass="30405">MNLFIIFLITFSALKVKAKTPEILITDKLDVNAFCQFVEDGQYCNSLPGCFDAFDGISNAARFQCVNNEPVYIANTTELDLLPCPNSKPYCFNGICVKNKVACKVPEFTCPGIGIFPDPKDCQKYYTCSFDPALNQIVAIQKSCDDGYNFNPYESGDIPCVLGNGNTCKTAKCRGNKTELRPLNYNDGTKDQYAAFCINGQFQNLWVCPAGLSIDLSQLNRKTCYVNCKKDNQKAVYEEDDRKFYICLNGEAILATCPDGKIFDADTLNCISY</sequence>
<dbReference type="AlphaFoldDB" id="A0A9J6BIC1"/>
<dbReference type="EMBL" id="JADBJN010000004">
    <property type="protein sequence ID" value="KAG5669311.1"/>
    <property type="molecule type" value="Genomic_DNA"/>
</dbReference>
<proteinExistence type="predicted"/>
<feature type="domain" description="Chitin-binding type-2" evidence="2">
    <location>
        <begin position="225"/>
        <end position="273"/>
    </location>
</feature>
<accession>A0A9J6BIC1</accession>
<keyword evidence="1" id="KW-0732">Signal</keyword>
<feature type="domain" description="Chitin-binding type-2" evidence="2">
    <location>
        <begin position="107"/>
        <end position="170"/>
    </location>
</feature>
<dbReference type="InterPro" id="IPR002557">
    <property type="entry name" value="Chitin-bd_dom"/>
</dbReference>
<comment type="caution">
    <text evidence="3">The sequence shown here is derived from an EMBL/GenBank/DDBJ whole genome shotgun (WGS) entry which is preliminary data.</text>
</comment>
<keyword evidence="4" id="KW-1185">Reference proteome</keyword>
<feature type="signal peptide" evidence="1">
    <location>
        <begin position="1"/>
        <end position="18"/>
    </location>
</feature>
<evidence type="ECO:0000259" key="2">
    <source>
        <dbReference type="PROSITE" id="PS50940"/>
    </source>
</evidence>
<organism evidence="3 4">
    <name type="scientific">Polypedilum vanderplanki</name>
    <name type="common">Sleeping chironomid midge</name>
    <dbReference type="NCBI Taxonomy" id="319348"/>
    <lineage>
        <taxon>Eukaryota</taxon>
        <taxon>Metazoa</taxon>
        <taxon>Ecdysozoa</taxon>
        <taxon>Arthropoda</taxon>
        <taxon>Hexapoda</taxon>
        <taxon>Insecta</taxon>
        <taxon>Pterygota</taxon>
        <taxon>Neoptera</taxon>
        <taxon>Endopterygota</taxon>
        <taxon>Diptera</taxon>
        <taxon>Nematocera</taxon>
        <taxon>Chironomoidea</taxon>
        <taxon>Chironomidae</taxon>
        <taxon>Chironominae</taxon>
        <taxon>Polypedilum</taxon>
        <taxon>Polypedilum</taxon>
    </lineage>
</organism>
<dbReference type="Pfam" id="PF01607">
    <property type="entry name" value="CBM_14"/>
    <property type="match status" value="2"/>
</dbReference>
<evidence type="ECO:0000313" key="4">
    <source>
        <dbReference type="Proteomes" id="UP001107558"/>
    </source>
</evidence>
<dbReference type="InterPro" id="IPR036508">
    <property type="entry name" value="Chitin-bd_dom_sf"/>
</dbReference>
<reference evidence="3" key="1">
    <citation type="submission" date="2021-03" db="EMBL/GenBank/DDBJ databases">
        <title>Chromosome level genome of the anhydrobiotic midge Polypedilum vanderplanki.</title>
        <authorList>
            <person name="Yoshida Y."/>
            <person name="Kikawada T."/>
            <person name="Gusev O."/>
        </authorList>
    </citation>
    <scope>NUCLEOTIDE SEQUENCE</scope>
    <source>
        <strain evidence="3">NIAS01</strain>
        <tissue evidence="3">Whole body or cell culture</tissue>
    </source>
</reference>
<dbReference type="OrthoDB" id="6020543at2759"/>
<protein>
    <recommendedName>
        <fullName evidence="2">Chitin-binding type-2 domain-containing protein</fullName>
    </recommendedName>
</protein>
<gene>
    <name evidence="3" type="ORF">PVAND_017199</name>
</gene>
<dbReference type="SUPFAM" id="SSF57625">
    <property type="entry name" value="Invertebrate chitin-binding proteins"/>
    <property type="match status" value="2"/>
</dbReference>
<dbReference type="GO" id="GO:0008061">
    <property type="term" value="F:chitin binding"/>
    <property type="evidence" value="ECO:0007669"/>
    <property type="project" value="InterPro"/>
</dbReference>
<dbReference type="PROSITE" id="PS50940">
    <property type="entry name" value="CHIT_BIND_II"/>
    <property type="match status" value="2"/>
</dbReference>